<sequence>MPQHLQAPRWLARFNKRVTNRIQGKWAGAVPPYGVILHRGRKSGTIYRTPVVLLRAHAGFAVMAGYGRHSDWIKNLESAGTVDIQRRGRTATFDQILVESASEALQHLRPIGRWITKCLKPEWVVLMLEIETA</sequence>
<keyword evidence="2" id="KW-1185">Reference proteome</keyword>
<dbReference type="AlphaFoldDB" id="A0A1Z4ETM6"/>
<dbReference type="EMBL" id="AP018165">
    <property type="protein sequence ID" value="BAX96309.1"/>
    <property type="molecule type" value="Genomic_DNA"/>
</dbReference>
<dbReference type="Gene3D" id="2.30.110.10">
    <property type="entry name" value="Electron Transport, Fmn-binding Protein, Chain A"/>
    <property type="match status" value="1"/>
</dbReference>
<protein>
    <submittedName>
        <fullName evidence="1">Peptidase</fullName>
    </submittedName>
</protein>
<dbReference type="KEGG" id="mste:MSTE_00974"/>
<dbReference type="Pfam" id="PF04075">
    <property type="entry name" value="F420H2_quin_red"/>
    <property type="match status" value="1"/>
</dbReference>
<dbReference type="InterPro" id="IPR004378">
    <property type="entry name" value="F420H2_quin_Rdtase"/>
</dbReference>
<name>A0A1Z4ETM6_9MYCO</name>
<reference evidence="1 2" key="2">
    <citation type="journal article" date="2017" name="Int. J. Syst. Evol. Microbiol.">
        <title>Mycobacterium stephanolepidis sp. nov., a rapidly growing species related to Mycobacterium chelonae, isolated from marine teleost fish, Stephanolepis cirrhifer.</title>
        <authorList>
            <person name="Fukano H."/>
            <person name="Wada S."/>
            <person name="Kurata O."/>
            <person name="Katayama K."/>
            <person name="Fujiwara N."/>
            <person name="Hoshino Y."/>
        </authorList>
    </citation>
    <scope>NUCLEOTIDE SEQUENCE [LARGE SCALE GENOMIC DNA]</scope>
    <source>
        <strain evidence="1 2">NJB0901</strain>
    </source>
</reference>
<proteinExistence type="predicted"/>
<dbReference type="RefSeq" id="WP_096499403.1">
    <property type="nucleotide sequence ID" value="NZ_AP018165.1"/>
</dbReference>
<reference evidence="2" key="1">
    <citation type="journal article" date="2017" name="Genome Announc.">
        <title>Complete Genome Sequence of Mycobacterium stephanolepidis.</title>
        <authorList>
            <person name="Fukano H."/>
            <person name="Yoshida M."/>
            <person name="Katayama Y."/>
            <person name="Omatsu T."/>
            <person name="Mizutani T."/>
            <person name="Kurata O."/>
            <person name="Wada S."/>
            <person name="Hoshino Y."/>
        </authorList>
    </citation>
    <scope>NUCLEOTIDE SEQUENCE [LARGE SCALE GENOMIC DNA]</scope>
    <source>
        <strain evidence="2">NJB0901</strain>
    </source>
</reference>
<evidence type="ECO:0000313" key="1">
    <source>
        <dbReference type="EMBL" id="BAX96309.1"/>
    </source>
</evidence>
<dbReference type="Proteomes" id="UP000217954">
    <property type="component" value="Chromosome"/>
</dbReference>
<evidence type="ECO:0000313" key="2">
    <source>
        <dbReference type="Proteomes" id="UP000217954"/>
    </source>
</evidence>
<accession>A0A1Z4ETM6</accession>
<gene>
    <name evidence="1" type="ORF">MSTE_00974</name>
</gene>
<dbReference type="OrthoDB" id="3778270at2"/>
<dbReference type="NCBIfam" id="TIGR00026">
    <property type="entry name" value="hi_GC_TIGR00026"/>
    <property type="match status" value="1"/>
</dbReference>
<dbReference type="GO" id="GO:0016491">
    <property type="term" value="F:oxidoreductase activity"/>
    <property type="evidence" value="ECO:0007669"/>
    <property type="project" value="InterPro"/>
</dbReference>
<organism evidence="1 2">
    <name type="scientific">[Mycobacterium] stephanolepidis</name>
    <dbReference type="NCBI Taxonomy" id="1520670"/>
    <lineage>
        <taxon>Bacteria</taxon>
        <taxon>Bacillati</taxon>
        <taxon>Actinomycetota</taxon>
        <taxon>Actinomycetes</taxon>
        <taxon>Mycobacteriales</taxon>
        <taxon>Mycobacteriaceae</taxon>
        <taxon>Mycobacteroides</taxon>
    </lineage>
</organism>
<dbReference type="InterPro" id="IPR012349">
    <property type="entry name" value="Split_barrel_FMN-bd"/>
</dbReference>